<comment type="catalytic activity">
    <reaction evidence="1">
        <text>GDP-alpha-D-mannose + H2O = alpha-D-mannose 1-phosphate + GMP + 2 H(+)</text>
        <dbReference type="Rhea" id="RHEA:27978"/>
        <dbReference type="ChEBI" id="CHEBI:15377"/>
        <dbReference type="ChEBI" id="CHEBI:15378"/>
        <dbReference type="ChEBI" id="CHEBI:57527"/>
        <dbReference type="ChEBI" id="CHEBI:58115"/>
        <dbReference type="ChEBI" id="CHEBI:58409"/>
    </reaction>
</comment>
<keyword evidence="6 10" id="KW-0378">Hydrolase</keyword>
<comment type="subunit">
    <text evidence="4">Homodimer.</text>
</comment>
<evidence type="ECO:0000313" key="11">
    <source>
        <dbReference type="Proteomes" id="UP000813018"/>
    </source>
</evidence>
<dbReference type="Gene3D" id="3.90.79.10">
    <property type="entry name" value="Nucleoside Triphosphate Pyrophosphohydrolase"/>
    <property type="match status" value="1"/>
</dbReference>
<dbReference type="PANTHER" id="PTHR11839:SF18">
    <property type="entry name" value="NUDIX HYDROLASE DOMAIN-CONTAINING PROTEIN"/>
    <property type="match status" value="1"/>
</dbReference>
<accession>A0ABS7CSF9</accession>
<dbReference type="InterPro" id="IPR000086">
    <property type="entry name" value="NUDIX_hydrolase_dom"/>
</dbReference>
<evidence type="ECO:0000256" key="5">
    <source>
        <dbReference type="ARBA" id="ARBA00016377"/>
    </source>
</evidence>
<keyword evidence="11" id="KW-1185">Reference proteome</keyword>
<evidence type="ECO:0000256" key="7">
    <source>
        <dbReference type="ARBA" id="ARBA00032162"/>
    </source>
</evidence>
<dbReference type="PROSITE" id="PS51462">
    <property type="entry name" value="NUDIX"/>
    <property type="match status" value="1"/>
</dbReference>
<dbReference type="NCBIfam" id="TIGR00052">
    <property type="entry name" value="nudix-type nucleoside diphosphatase, YffH/AdpP family"/>
    <property type="match status" value="1"/>
</dbReference>
<gene>
    <name evidence="10" type="ORF">K0O23_06815</name>
</gene>
<dbReference type="Proteomes" id="UP000813018">
    <property type="component" value="Unassembled WGS sequence"/>
</dbReference>
<sequence length="172" mass="19683">MKIKNRETAYNGYFKIYKLTVEQEGQTFTREQFDRGDAVAALIYDTQKQEYILAKQFRVGSESELVEVVAGMVDKGETPEQSIAREIEEETGYQVDKLEHLHTFYSSPGGTTEKVMLYYAEVSDQHHDGGGNDHENEHIELVRLSADEFGKFQTPDAKTIIAQQWVKLQVKV</sequence>
<dbReference type="SUPFAM" id="SSF55811">
    <property type="entry name" value="Nudix"/>
    <property type="match status" value="1"/>
</dbReference>
<dbReference type="InterPro" id="IPR004385">
    <property type="entry name" value="NDP_pyrophosphatase"/>
</dbReference>
<dbReference type="EMBL" id="JAHYXK010000004">
    <property type="protein sequence ID" value="MBW7466773.1"/>
    <property type="molecule type" value="Genomic_DNA"/>
</dbReference>
<dbReference type="InterPro" id="IPR015797">
    <property type="entry name" value="NUDIX_hydrolase-like_dom_sf"/>
</dbReference>
<evidence type="ECO:0000256" key="8">
    <source>
        <dbReference type="ARBA" id="ARBA00032272"/>
    </source>
</evidence>
<dbReference type="Pfam" id="PF00293">
    <property type="entry name" value="NUDIX"/>
    <property type="match status" value="1"/>
</dbReference>
<evidence type="ECO:0000256" key="1">
    <source>
        <dbReference type="ARBA" id="ARBA00000847"/>
    </source>
</evidence>
<dbReference type="RefSeq" id="WP_219876652.1">
    <property type="nucleotide sequence ID" value="NZ_JAHYXK010000004.1"/>
</dbReference>
<evidence type="ECO:0000256" key="2">
    <source>
        <dbReference type="ARBA" id="ARBA00001946"/>
    </source>
</evidence>
<name>A0ABS7CSF9_9BACT</name>
<protein>
    <recommendedName>
        <fullName evidence="5">GDP-mannose pyrophosphatase</fullName>
    </recommendedName>
    <alternativeName>
        <fullName evidence="7">GDP-mannose hydrolase</fullName>
    </alternativeName>
    <alternativeName>
        <fullName evidence="8">GDPMK</fullName>
    </alternativeName>
</protein>
<dbReference type="GO" id="GO:0016787">
    <property type="term" value="F:hydrolase activity"/>
    <property type="evidence" value="ECO:0007669"/>
    <property type="project" value="UniProtKB-KW"/>
</dbReference>
<evidence type="ECO:0000256" key="3">
    <source>
        <dbReference type="ARBA" id="ARBA00007275"/>
    </source>
</evidence>
<comment type="caution">
    <text evidence="10">The sequence shown here is derived from an EMBL/GenBank/DDBJ whole genome shotgun (WGS) entry which is preliminary data.</text>
</comment>
<reference evidence="10 11" key="1">
    <citation type="journal article" date="2016" name="Int. J. Syst. Evol. Microbiol.">
        <title>Pontibacter aydingkolensis sp. nov., isolated from soil of a salt lake.</title>
        <authorList>
            <person name="Osman G."/>
            <person name="Zhang T."/>
            <person name="Lou K."/>
            <person name="Gao Y."/>
            <person name="Chang W."/>
            <person name="Lin Q."/>
            <person name="Yang H.M."/>
            <person name="Huo X.D."/>
            <person name="Wang N."/>
        </authorList>
    </citation>
    <scope>NUCLEOTIDE SEQUENCE [LARGE SCALE GENOMIC DNA]</scope>
    <source>
        <strain evidence="10 11">KACC 19255</strain>
    </source>
</reference>
<feature type="domain" description="Nudix hydrolase" evidence="9">
    <location>
        <begin position="34"/>
        <end position="167"/>
    </location>
</feature>
<comment type="cofactor">
    <cofactor evidence="2">
        <name>Mg(2+)</name>
        <dbReference type="ChEBI" id="CHEBI:18420"/>
    </cofactor>
</comment>
<evidence type="ECO:0000256" key="4">
    <source>
        <dbReference type="ARBA" id="ARBA00011738"/>
    </source>
</evidence>
<proteinExistence type="inferred from homology"/>
<dbReference type="PANTHER" id="PTHR11839">
    <property type="entry name" value="UDP/ADP-SUGAR PYROPHOSPHATASE"/>
    <property type="match status" value="1"/>
</dbReference>
<organism evidence="10 11">
    <name type="scientific">Pontibacter aydingkolensis</name>
    <dbReference type="NCBI Taxonomy" id="1911536"/>
    <lineage>
        <taxon>Bacteria</taxon>
        <taxon>Pseudomonadati</taxon>
        <taxon>Bacteroidota</taxon>
        <taxon>Cytophagia</taxon>
        <taxon>Cytophagales</taxon>
        <taxon>Hymenobacteraceae</taxon>
        <taxon>Pontibacter</taxon>
    </lineage>
</organism>
<evidence type="ECO:0000259" key="9">
    <source>
        <dbReference type="PROSITE" id="PS51462"/>
    </source>
</evidence>
<evidence type="ECO:0000256" key="6">
    <source>
        <dbReference type="ARBA" id="ARBA00022801"/>
    </source>
</evidence>
<comment type="similarity">
    <text evidence="3">Belongs to the Nudix hydrolase family. NudK subfamily.</text>
</comment>
<evidence type="ECO:0000313" key="10">
    <source>
        <dbReference type="EMBL" id="MBW7466773.1"/>
    </source>
</evidence>